<feature type="region of interest" description="Disordered" evidence="1">
    <location>
        <begin position="30"/>
        <end position="49"/>
    </location>
</feature>
<protein>
    <submittedName>
        <fullName evidence="2">Uncharacterized protein</fullName>
    </submittedName>
</protein>
<evidence type="ECO:0000313" key="2">
    <source>
        <dbReference type="EMBL" id="CAH2319337.1"/>
    </source>
</evidence>
<reference evidence="2" key="1">
    <citation type="submission" date="2022-03" db="EMBL/GenBank/DDBJ databases">
        <authorList>
            <person name="Alioto T."/>
            <person name="Alioto T."/>
            <person name="Gomez Garrido J."/>
        </authorList>
    </citation>
    <scope>NUCLEOTIDE SEQUENCE</scope>
</reference>
<dbReference type="EMBL" id="OW240921">
    <property type="protein sequence ID" value="CAH2319337.1"/>
    <property type="molecule type" value="Genomic_DNA"/>
</dbReference>
<feature type="compositionally biased region" description="Polar residues" evidence="1">
    <location>
        <begin position="97"/>
        <end position="123"/>
    </location>
</feature>
<evidence type="ECO:0000313" key="3">
    <source>
        <dbReference type="Proteomes" id="UP001295444"/>
    </source>
</evidence>
<feature type="compositionally biased region" description="Basic and acidic residues" evidence="1">
    <location>
        <begin position="40"/>
        <end position="49"/>
    </location>
</feature>
<gene>
    <name evidence="2" type="ORF">PECUL_23A035630</name>
</gene>
<organism evidence="2 3">
    <name type="scientific">Pelobates cultripes</name>
    <name type="common">Western spadefoot toad</name>
    <dbReference type="NCBI Taxonomy" id="61616"/>
    <lineage>
        <taxon>Eukaryota</taxon>
        <taxon>Metazoa</taxon>
        <taxon>Chordata</taxon>
        <taxon>Craniata</taxon>
        <taxon>Vertebrata</taxon>
        <taxon>Euteleostomi</taxon>
        <taxon>Amphibia</taxon>
        <taxon>Batrachia</taxon>
        <taxon>Anura</taxon>
        <taxon>Pelobatoidea</taxon>
        <taxon>Pelobatidae</taxon>
        <taxon>Pelobates</taxon>
    </lineage>
</organism>
<sequence>MPAAIPPVVSKFTPEQPRSLWKAALRSTMEPKIAPTLPPMDRRESHPEGVKMAAELGPSSLQTPKRWATQKYSITQAFDKYWAKYREIPLQDVTKCSTAKPTQSNLQIDTNPSWITAKQTTRQQESKQRQCIRRRASQDQTWSRKPYLPQAATNRTPR</sequence>
<name>A0AAD1T7R6_PELCU</name>
<feature type="region of interest" description="Disordered" evidence="1">
    <location>
        <begin position="97"/>
        <end position="158"/>
    </location>
</feature>
<dbReference type="AlphaFoldDB" id="A0AAD1T7R6"/>
<keyword evidence="3" id="KW-1185">Reference proteome</keyword>
<proteinExistence type="predicted"/>
<evidence type="ECO:0000256" key="1">
    <source>
        <dbReference type="SAM" id="MobiDB-lite"/>
    </source>
</evidence>
<dbReference type="Proteomes" id="UP001295444">
    <property type="component" value="Chromosome 10"/>
</dbReference>
<accession>A0AAD1T7R6</accession>